<evidence type="ECO:0000313" key="2">
    <source>
        <dbReference type="Proteomes" id="UP001179842"/>
    </source>
</evidence>
<dbReference type="RefSeq" id="WP_280101778.1">
    <property type="nucleotide sequence ID" value="NZ_CP122979.1"/>
</dbReference>
<protein>
    <submittedName>
        <fullName evidence="1">Uncharacterized protein</fullName>
    </submittedName>
</protein>
<dbReference type="Proteomes" id="UP001179842">
    <property type="component" value="Chromosome"/>
</dbReference>
<evidence type="ECO:0000313" key="1">
    <source>
        <dbReference type="EMBL" id="WGI36477.1"/>
    </source>
</evidence>
<accession>A0ABY8LWH6</accession>
<sequence>MNINKSKIENTPKWLIAFFTYITSPESERHKIYKNKSLIETESTYEPDLNYFENFRQGEKANFINLDYENAFLKFLEFKPTIATDEKELILLKEVIKNSNLKNSFANKHRLLKFYHFNYKNEVYYFIEVITNFLTNKEKRSFIFADTLNNEKLPEFIEVKLLRSGYLAAFTKIKQVNNSYKFYIMKFSDIMSNLSYNSDKFNVIFKKELVDSNEVKDPVNWFNNYKLIDINENYTNGNLLDVVVYLENQRIWYGQIDSDVINHQKAVWKYNQNIKYNQSPNDLKVDKVKNIKVSTMTKRINEKDVFYGNINVATQKGSQSTQGNKTYTFTSKNKGESYKWLTNGLKPLFINTKTNKFKRDKISEETSPGSKPYTKDTRTNDLPYQLFEEIGTAFSPLLKTNPAPVIDSYRFNLKVKLSFAISGHILKSDWQTLETSREEWYIYESQSDLWKNSPSPKIITVEKSFSVSFEQLKQFLNPNTNGNFKISVNNDTSPKIQIHLKNVLVGEIENNDLKRLMTWNIYSAEFSWDIFVQATFSEIERSTDTAFKIAIREEETGGSLIFERDKEVSEIQDSKKAIVLSNNEIYTPIKINGIWYLYLFDNSSNIGENNQIVKSQAVKVGLFDINTEEVDLISVREEPLSRPILLNVVNLNTIRFFYKQADSQNSKNWIDIKLSNGYHFNRDYLFAFKEHNIIKVLFFDNFNNYGFLNIKYDGKPYSLNNYPYLFTYFPEFNTIKEAYNLSTVESNKLIYNNQIKDIIQNKNTLTISSLIDNTTLNNYGDSKQAKKLSILDNNGNEVFDIDLNLNKSNLDNFQVNSHIKFTWNIYNENGEATEDQNKAIDYASLYLDSSNIDKFLRNQIKFDFTRNGKTITEYGNINQKAIRIEEKTLIIDIFFSLRPEPNVSKLINNVCIGNKQQNNWIKLPIELSLSGTETQGVGMFFAYTLEYEEE</sequence>
<dbReference type="EMBL" id="CP122979">
    <property type="protein sequence ID" value="WGI36477.1"/>
    <property type="molecule type" value="Genomic_DNA"/>
</dbReference>
<proteinExistence type="predicted"/>
<keyword evidence="2" id="KW-1185">Reference proteome</keyword>
<organism evidence="1 2">
    <name type="scientific">Mesomycoplasma lagogenitalium</name>
    <dbReference type="NCBI Taxonomy" id="171286"/>
    <lineage>
        <taxon>Bacteria</taxon>
        <taxon>Bacillati</taxon>
        <taxon>Mycoplasmatota</taxon>
        <taxon>Mycoplasmoidales</taxon>
        <taxon>Metamycoplasmataceae</taxon>
        <taxon>Mesomycoplasma</taxon>
    </lineage>
</organism>
<reference evidence="1" key="1">
    <citation type="submission" date="2023-04" db="EMBL/GenBank/DDBJ databases">
        <title>Completed genome of Mycoplasma lagogenitalium type strain 12MS.</title>
        <authorList>
            <person name="Spergser J."/>
        </authorList>
    </citation>
    <scope>NUCLEOTIDE SEQUENCE</scope>
    <source>
        <strain evidence="1">12MS</strain>
    </source>
</reference>
<name>A0ABY8LWH6_9BACT</name>
<gene>
    <name evidence="1" type="ORF">QEG99_03360</name>
</gene>